<evidence type="ECO:0000313" key="9">
    <source>
        <dbReference type="Proteomes" id="UP000183994"/>
    </source>
</evidence>
<dbReference type="SMART" id="SM00490">
    <property type="entry name" value="HELICc"/>
    <property type="match status" value="1"/>
</dbReference>
<reference evidence="9" key="1">
    <citation type="submission" date="2016-11" db="EMBL/GenBank/DDBJ databases">
        <authorList>
            <person name="Varghese N."/>
            <person name="Submissions S."/>
        </authorList>
    </citation>
    <scope>NUCLEOTIDE SEQUENCE [LARGE SCALE GENOMIC DNA]</scope>
    <source>
        <strain evidence="9">DSM 16219</strain>
    </source>
</reference>
<feature type="domain" description="Helicase C-terminal" evidence="7">
    <location>
        <begin position="315"/>
        <end position="486"/>
    </location>
</feature>
<evidence type="ECO:0000256" key="3">
    <source>
        <dbReference type="ARBA" id="ARBA00022806"/>
    </source>
</evidence>
<dbReference type="InterPro" id="IPR011545">
    <property type="entry name" value="DEAD/DEAH_box_helicase_dom"/>
</dbReference>
<sequence length="1357" mass="152549">MEKPKGSAPKRGRKPTRKTVPEKKSEKPANSAESKQSLVQKNKRKEQSIRSRLPKAMGRDRHAVLRQLDRLRSPKISLDKKSKALSALQNQVASSVKERKLREKSRPSFSYPEELPISARSEEIVEAIQENQVVVITGETGSGKTTQIPKMCLAAGRGVDGLIGCTQPRRVAAVTVAQRIAEELGEDLGKSVGYKIRFKETGGKSEAPFIKIMTDGVLLAEFQHDPFFTKYDAIIVDEAHERSLNIDFILGILKNLLPKRPDLKVIITSATIDTEKFSKAFNDAPIVEVSGRMYPVEVRYEPLLAGGDENSDAGYVDGAVRAVETIFSRRPKGDILVFMPTENDIRETCDLLQARRFPNALILPLFGRLAGGEQARVFARHSGIKVVVATNVAETSITIPGIRYVVDTGLARISRYSPRTGTTSLPVDKISKSSADQRMGRCGRVAEGICIRLYDEEDYEGRPQFTLPEILRANLAEVILRMVASRLPEVHNFPFVDPPDPRSIRDGFNVLRELGALLDPRPGEKTYTMTQKGRTMARLPVDPRISAILIEAHPRGCLAEALIIASALCIIDPRERPAEKAVQADQAHRTFAHGASDFLFYLNLWQAYFQHMDKVKSGNQMKKWSIANFLSYKRMREWRDVHQQLTAILIDEGFIKKGPPMPKAFEPGMEDSRYEPLHQSIASAYLSQVASKKDKNIYQGTKGREVMLFPGSFLFNHGGQWIVSAQMVHTSRLFARMAANILPEWLEEPAGPLCTRTYLEPHFEKNRGEVIAKEQVSLMGLIIIAGRPTSYGPINPQEATELFIQGALVECQTNEKFGFLAHNQKVLNEARDMEERLRRRDLVVDELGISRFYEQRLETVYSIQSLKKIIKDKGGDSFLRMDVTDVMVRSPEAEDLSQYPNRLKVDGAKFKLQYRFDPGRPGDGVTIKIPQPLVSSVPPEPLEWVVPGLLPEKVTAMIKGLPKPLRVKLVPVNKTVDRVMDKLDKYKHLSMGAALSHAIHETMGLEIPAISWPGPSELPPHLTARLAVTDAKGRVVRFGRDVRELAQSMGEVKDLGHLEKLRKQWEKTGIKSWDFGDLPSSIPVKKGAPPAYVCLCPGDDCVDLKIVEDKVKAQATHKKGVAALCTLECAKDIKHIKKYLALKGNAARHAAYFGGTKQMEQVLFDTLLERTLEKELHTEKDFREHVKTRIPALVAQGEKLVESTSRIMEAFHKTSARISELEAQCRNNKFGLAFLKNLRTAMTQLMPPNFPNLYDDARLAHMPRYLQAVAIRAERGLLDLDKDKAKAAQVREFEDHLRRLAKELGVKTTPEKRRAVEDFFWMIEEFKVSVFAQELKTPMPISPKRLKKRLSEIEMMV</sequence>
<keyword evidence="1" id="KW-0547">Nucleotide-binding</keyword>
<dbReference type="Proteomes" id="UP000183994">
    <property type="component" value="Unassembled WGS sequence"/>
</dbReference>
<dbReference type="InterPro" id="IPR027417">
    <property type="entry name" value="P-loop_NTPase"/>
</dbReference>
<dbReference type="GO" id="GO:0003723">
    <property type="term" value="F:RNA binding"/>
    <property type="evidence" value="ECO:0007669"/>
    <property type="project" value="TreeGrafter"/>
</dbReference>
<evidence type="ECO:0000256" key="1">
    <source>
        <dbReference type="ARBA" id="ARBA00022741"/>
    </source>
</evidence>
<dbReference type="Pfam" id="PF21010">
    <property type="entry name" value="HA2_C"/>
    <property type="match status" value="1"/>
</dbReference>
<dbReference type="EMBL" id="FQZU01000003">
    <property type="protein sequence ID" value="SHI94395.1"/>
    <property type="molecule type" value="Genomic_DNA"/>
</dbReference>
<dbReference type="InterPro" id="IPR001650">
    <property type="entry name" value="Helicase_C-like"/>
</dbReference>
<feature type="compositionally biased region" description="Basic and acidic residues" evidence="5">
    <location>
        <begin position="96"/>
        <end position="106"/>
    </location>
</feature>
<protein>
    <submittedName>
        <fullName evidence="8">ATP-dependent helicase HrpA</fullName>
    </submittedName>
</protein>
<organism evidence="8 9">
    <name type="scientific">Desulfatibacillum alkenivorans DSM 16219</name>
    <dbReference type="NCBI Taxonomy" id="1121393"/>
    <lineage>
        <taxon>Bacteria</taxon>
        <taxon>Pseudomonadati</taxon>
        <taxon>Thermodesulfobacteriota</taxon>
        <taxon>Desulfobacteria</taxon>
        <taxon>Desulfobacterales</taxon>
        <taxon>Desulfatibacillaceae</taxon>
        <taxon>Desulfatibacillum</taxon>
    </lineage>
</organism>
<evidence type="ECO:0000259" key="6">
    <source>
        <dbReference type="PROSITE" id="PS51192"/>
    </source>
</evidence>
<dbReference type="GO" id="GO:0003724">
    <property type="term" value="F:RNA helicase activity"/>
    <property type="evidence" value="ECO:0007669"/>
    <property type="project" value="InterPro"/>
</dbReference>
<feature type="region of interest" description="Disordered" evidence="5">
    <location>
        <begin position="82"/>
        <end position="107"/>
    </location>
</feature>
<dbReference type="PROSITE" id="PS51192">
    <property type="entry name" value="HELICASE_ATP_BIND_1"/>
    <property type="match status" value="1"/>
</dbReference>
<dbReference type="PANTHER" id="PTHR18934">
    <property type="entry name" value="ATP-DEPENDENT RNA HELICASE"/>
    <property type="match status" value="1"/>
</dbReference>
<dbReference type="InterPro" id="IPR024590">
    <property type="entry name" value="HrpA_C"/>
</dbReference>
<dbReference type="InterPro" id="IPR007502">
    <property type="entry name" value="Helicase-assoc_dom"/>
</dbReference>
<dbReference type="InterPro" id="IPR011709">
    <property type="entry name" value="DEAD-box_helicase_OB_fold"/>
</dbReference>
<dbReference type="InterPro" id="IPR014001">
    <property type="entry name" value="Helicase_ATP-bd"/>
</dbReference>
<dbReference type="GO" id="GO:0005524">
    <property type="term" value="F:ATP binding"/>
    <property type="evidence" value="ECO:0007669"/>
    <property type="project" value="UniProtKB-KW"/>
</dbReference>
<feature type="region of interest" description="Disordered" evidence="5">
    <location>
        <begin position="1"/>
        <end position="63"/>
    </location>
</feature>
<dbReference type="PROSITE" id="PS51194">
    <property type="entry name" value="HELICASE_CTER"/>
    <property type="match status" value="1"/>
</dbReference>
<accession>A0A1M6F9P1</accession>
<dbReference type="RefSeq" id="WP_211482780.1">
    <property type="nucleotide sequence ID" value="NZ_FQZU01000003.1"/>
</dbReference>
<name>A0A1M6F9P1_9BACT</name>
<dbReference type="Pfam" id="PF00270">
    <property type="entry name" value="DEAD"/>
    <property type="match status" value="1"/>
</dbReference>
<dbReference type="Gene3D" id="3.40.50.300">
    <property type="entry name" value="P-loop containing nucleotide triphosphate hydrolases"/>
    <property type="match status" value="2"/>
</dbReference>
<keyword evidence="2" id="KW-0378">Hydrolase</keyword>
<feature type="compositionally biased region" description="Basic residues" evidence="5">
    <location>
        <begin position="8"/>
        <end position="17"/>
    </location>
</feature>
<keyword evidence="9" id="KW-1185">Reference proteome</keyword>
<dbReference type="Pfam" id="PF00271">
    <property type="entry name" value="Helicase_C"/>
    <property type="match status" value="1"/>
</dbReference>
<feature type="compositionally biased region" description="Polar residues" evidence="5">
    <location>
        <begin position="31"/>
        <end position="40"/>
    </location>
</feature>
<evidence type="ECO:0000259" key="7">
    <source>
        <dbReference type="PROSITE" id="PS51194"/>
    </source>
</evidence>
<feature type="domain" description="Helicase ATP-binding" evidence="6">
    <location>
        <begin position="125"/>
        <end position="290"/>
    </location>
</feature>
<dbReference type="NCBIfam" id="TIGR01967">
    <property type="entry name" value="DEAH_box_HrpA"/>
    <property type="match status" value="1"/>
</dbReference>
<dbReference type="Gene3D" id="1.20.120.1080">
    <property type="match status" value="1"/>
</dbReference>
<dbReference type="Pfam" id="PF11898">
    <property type="entry name" value="DUF3418"/>
    <property type="match status" value="1"/>
</dbReference>
<dbReference type="GO" id="GO:0016787">
    <property type="term" value="F:hydrolase activity"/>
    <property type="evidence" value="ECO:0007669"/>
    <property type="project" value="UniProtKB-KW"/>
</dbReference>
<evidence type="ECO:0000313" key="8">
    <source>
        <dbReference type="EMBL" id="SHI94395.1"/>
    </source>
</evidence>
<dbReference type="Pfam" id="PF07717">
    <property type="entry name" value="OB_NTP_bind"/>
    <property type="match status" value="1"/>
</dbReference>
<evidence type="ECO:0000256" key="2">
    <source>
        <dbReference type="ARBA" id="ARBA00022801"/>
    </source>
</evidence>
<dbReference type="STRING" id="1121393.SAMN02745216_00758"/>
<evidence type="ECO:0000256" key="4">
    <source>
        <dbReference type="ARBA" id="ARBA00022840"/>
    </source>
</evidence>
<dbReference type="CDD" id="cd18791">
    <property type="entry name" value="SF2_C_RHA"/>
    <property type="match status" value="1"/>
</dbReference>
<dbReference type="PANTHER" id="PTHR18934:SF99">
    <property type="entry name" value="ATP-DEPENDENT RNA HELICASE DHX37-RELATED"/>
    <property type="match status" value="1"/>
</dbReference>
<dbReference type="SMART" id="SM00487">
    <property type="entry name" value="DEXDc"/>
    <property type="match status" value="1"/>
</dbReference>
<keyword evidence="3 8" id="KW-0347">Helicase</keyword>
<keyword evidence="4" id="KW-0067">ATP-binding</keyword>
<evidence type="ECO:0000256" key="5">
    <source>
        <dbReference type="SAM" id="MobiDB-lite"/>
    </source>
</evidence>
<dbReference type="FunFam" id="1.20.120.1080:FF:000005">
    <property type="entry name" value="ATP-dependent helicase HrpA"/>
    <property type="match status" value="1"/>
</dbReference>
<proteinExistence type="predicted"/>
<dbReference type="SMART" id="SM00847">
    <property type="entry name" value="HA2"/>
    <property type="match status" value="1"/>
</dbReference>
<gene>
    <name evidence="8" type="ORF">SAMN02745216_00758</name>
</gene>
<dbReference type="SUPFAM" id="SSF52540">
    <property type="entry name" value="P-loop containing nucleoside triphosphate hydrolases"/>
    <property type="match status" value="1"/>
</dbReference>
<dbReference type="InterPro" id="IPR010222">
    <property type="entry name" value="RNA_helicase_HrpA"/>
</dbReference>